<accession>A0A0F9IHN9</accession>
<proteinExistence type="predicted"/>
<reference evidence="1" key="1">
    <citation type="journal article" date="2015" name="Nature">
        <title>Complex archaea that bridge the gap between prokaryotes and eukaryotes.</title>
        <authorList>
            <person name="Spang A."/>
            <person name="Saw J.H."/>
            <person name="Jorgensen S.L."/>
            <person name="Zaremba-Niedzwiedzka K."/>
            <person name="Martijn J."/>
            <person name="Lind A.E."/>
            <person name="van Eijk R."/>
            <person name="Schleper C."/>
            <person name="Guy L."/>
            <person name="Ettema T.J."/>
        </authorList>
    </citation>
    <scope>NUCLEOTIDE SEQUENCE</scope>
</reference>
<dbReference type="AlphaFoldDB" id="A0A0F9IHN9"/>
<dbReference type="EMBL" id="LAZR01012390">
    <property type="protein sequence ID" value="KKM27081.1"/>
    <property type="molecule type" value="Genomic_DNA"/>
</dbReference>
<gene>
    <name evidence="1" type="ORF">LCGC14_1578290</name>
</gene>
<sequence length="124" mass="14664">HEFKRMHNKISIILFFLFTQNVPKRVNGSVLEPYDQIDRIMRNRVLITQVTEKKVVIHKERKICLACRGAILGYMNTCSCDSIYCENYGRALTDLENECWVCNPRLISQNLLSPKRNKKWIKMM</sequence>
<organism evidence="1">
    <name type="scientific">marine sediment metagenome</name>
    <dbReference type="NCBI Taxonomy" id="412755"/>
    <lineage>
        <taxon>unclassified sequences</taxon>
        <taxon>metagenomes</taxon>
        <taxon>ecological metagenomes</taxon>
    </lineage>
</organism>
<protein>
    <submittedName>
        <fullName evidence="1">Uncharacterized protein</fullName>
    </submittedName>
</protein>
<feature type="non-terminal residue" evidence="1">
    <location>
        <position position="1"/>
    </location>
</feature>
<comment type="caution">
    <text evidence="1">The sequence shown here is derived from an EMBL/GenBank/DDBJ whole genome shotgun (WGS) entry which is preliminary data.</text>
</comment>
<name>A0A0F9IHN9_9ZZZZ</name>
<evidence type="ECO:0000313" key="1">
    <source>
        <dbReference type="EMBL" id="KKM27081.1"/>
    </source>
</evidence>